<dbReference type="InterPro" id="IPR045086">
    <property type="entry name" value="OBG_GTPase"/>
</dbReference>
<protein>
    <recommendedName>
        <fullName evidence="11">OBG-type G domain-containing protein</fullName>
    </recommendedName>
</protein>
<dbReference type="InterPro" id="IPR031167">
    <property type="entry name" value="G_OBG"/>
</dbReference>
<feature type="domain" description="Obg" evidence="8">
    <location>
        <begin position="17"/>
        <end position="157"/>
    </location>
</feature>
<sequence>MRLSGALYKKIRRYMVGKFIDSAKVRVRAGNGADGLAKFGGVGGRGGDIVLEATAGDTLDAFYKRWKKKGLASARNGDPSQVKRIFGHDGEPKVLSVPVGVAAYARNDLGGGVLLAELNENRERVVVARGGAGGSPENDFKGQKGESLHLQLDLKLIADVGLVGFPNAGKSTLLKAISNARPKVADYPFTTVRPEVGIIEYPDLTKVSMADLPGLLEGAHINRGMGHSFLRHIERTKLLLMVTDVTGFRLSPQHPMRSCIETIVLLIRELELYDPTLLSKPVMLVINKLDQPGSAEIFEEVKAQVAKLEEVFEEVPEEVRPSNVLQFQHVLGMSAKDGPAAVKELKKLIKNVLREQIMLPNEDDYEQGTV</sequence>
<dbReference type="EMBL" id="CADEPI010000030">
    <property type="protein sequence ID" value="CAB3367427.1"/>
    <property type="molecule type" value="Genomic_DNA"/>
</dbReference>
<keyword evidence="4" id="KW-0547">Nucleotide-binding</keyword>
<dbReference type="GO" id="GO:0003924">
    <property type="term" value="F:GTPase activity"/>
    <property type="evidence" value="ECO:0007669"/>
    <property type="project" value="InterPro"/>
</dbReference>
<dbReference type="InterPro" id="IPR014100">
    <property type="entry name" value="GTP-bd_Obg/CgtA"/>
</dbReference>
<evidence type="ECO:0000256" key="5">
    <source>
        <dbReference type="ARBA" id="ARBA00023134"/>
    </source>
</evidence>
<dbReference type="GO" id="GO:0005739">
    <property type="term" value="C:mitochondrion"/>
    <property type="evidence" value="ECO:0007669"/>
    <property type="project" value="TreeGrafter"/>
</dbReference>
<keyword evidence="5" id="KW-0342">GTP-binding</keyword>
<dbReference type="PANTHER" id="PTHR11702">
    <property type="entry name" value="DEVELOPMENTALLY REGULATED GTP-BINDING PROTEIN-RELATED"/>
    <property type="match status" value="1"/>
</dbReference>
<dbReference type="PROSITE" id="PS51710">
    <property type="entry name" value="G_OBG"/>
    <property type="match status" value="1"/>
</dbReference>
<dbReference type="PROSITE" id="PS51883">
    <property type="entry name" value="OBG"/>
    <property type="match status" value="1"/>
</dbReference>
<dbReference type="Pfam" id="PF01018">
    <property type="entry name" value="GTP1_OBG"/>
    <property type="match status" value="1"/>
</dbReference>
<accession>A0A8S1CDH3</accession>
<dbReference type="SUPFAM" id="SSF82051">
    <property type="entry name" value="Obg GTP-binding protein N-terminal domain"/>
    <property type="match status" value="1"/>
</dbReference>
<dbReference type="InterPro" id="IPR036726">
    <property type="entry name" value="GTP1_OBG_dom_sf"/>
</dbReference>
<dbReference type="InterPro" id="IPR027417">
    <property type="entry name" value="P-loop_NTPase"/>
</dbReference>
<comment type="subcellular location">
    <subcellularLocation>
        <location evidence="1">Nucleus</location>
        <location evidence="1">Nucleolus</location>
    </subcellularLocation>
</comment>
<evidence type="ECO:0000256" key="3">
    <source>
        <dbReference type="ARBA" id="ARBA00022517"/>
    </source>
</evidence>
<keyword evidence="6" id="KW-0539">Nucleus</keyword>
<dbReference type="Gene3D" id="3.40.50.300">
    <property type="entry name" value="P-loop containing nucleotide triphosphate hydrolases"/>
    <property type="match status" value="1"/>
</dbReference>
<dbReference type="AlphaFoldDB" id="A0A8S1CDH3"/>
<evidence type="ECO:0000313" key="9">
    <source>
        <dbReference type="EMBL" id="CAB3367427.1"/>
    </source>
</evidence>
<evidence type="ECO:0000256" key="1">
    <source>
        <dbReference type="ARBA" id="ARBA00004604"/>
    </source>
</evidence>
<proteinExistence type="inferred from homology"/>
<name>A0A8S1CDH3_9INSE</name>
<gene>
    <name evidence="9" type="ORF">CLODIP_2_CD00343</name>
</gene>
<dbReference type="GO" id="GO:0005525">
    <property type="term" value="F:GTP binding"/>
    <property type="evidence" value="ECO:0007669"/>
    <property type="project" value="UniProtKB-KW"/>
</dbReference>
<feature type="domain" description="OBG-type G" evidence="7">
    <location>
        <begin position="158"/>
        <end position="353"/>
    </location>
</feature>
<dbReference type="CDD" id="cd01898">
    <property type="entry name" value="Obg"/>
    <property type="match status" value="1"/>
</dbReference>
<dbReference type="InterPro" id="IPR006169">
    <property type="entry name" value="GTP1_OBG_dom"/>
</dbReference>
<evidence type="ECO:0000313" key="10">
    <source>
        <dbReference type="Proteomes" id="UP000494165"/>
    </source>
</evidence>
<reference evidence="9 10" key="1">
    <citation type="submission" date="2020-04" db="EMBL/GenBank/DDBJ databases">
        <authorList>
            <person name="Alioto T."/>
            <person name="Alioto T."/>
            <person name="Gomez Garrido J."/>
        </authorList>
    </citation>
    <scope>NUCLEOTIDE SEQUENCE [LARGE SCALE GENOMIC DNA]</scope>
</reference>
<dbReference type="SUPFAM" id="SSF52540">
    <property type="entry name" value="P-loop containing nucleoside triphosphate hydrolases"/>
    <property type="match status" value="1"/>
</dbReference>
<evidence type="ECO:0000259" key="7">
    <source>
        <dbReference type="PROSITE" id="PS51710"/>
    </source>
</evidence>
<keyword evidence="10" id="KW-1185">Reference proteome</keyword>
<dbReference type="Pfam" id="PF01926">
    <property type="entry name" value="MMR_HSR1"/>
    <property type="match status" value="1"/>
</dbReference>
<keyword evidence="3" id="KW-0690">Ribosome biogenesis</keyword>
<comment type="similarity">
    <text evidence="2">Belongs to the TRAFAC class OBG-HflX-like GTPase superfamily. OBG GTPase family.</text>
</comment>
<dbReference type="GO" id="GO:0005730">
    <property type="term" value="C:nucleolus"/>
    <property type="evidence" value="ECO:0007669"/>
    <property type="project" value="UniProtKB-SubCell"/>
</dbReference>
<dbReference type="PRINTS" id="PR00326">
    <property type="entry name" value="GTP1OBG"/>
</dbReference>
<dbReference type="Gene3D" id="2.70.210.12">
    <property type="entry name" value="GTP1/OBG domain"/>
    <property type="match status" value="1"/>
</dbReference>
<dbReference type="Proteomes" id="UP000494165">
    <property type="component" value="Unassembled WGS sequence"/>
</dbReference>
<comment type="caution">
    <text evidence="9">The sequence shown here is derived from an EMBL/GenBank/DDBJ whole genome shotgun (WGS) entry which is preliminary data.</text>
</comment>
<dbReference type="InterPro" id="IPR006073">
    <property type="entry name" value="GTP-bd"/>
</dbReference>
<evidence type="ECO:0000256" key="4">
    <source>
        <dbReference type="ARBA" id="ARBA00022741"/>
    </source>
</evidence>
<evidence type="ECO:0000259" key="8">
    <source>
        <dbReference type="PROSITE" id="PS51883"/>
    </source>
</evidence>
<dbReference type="GO" id="GO:0000287">
    <property type="term" value="F:magnesium ion binding"/>
    <property type="evidence" value="ECO:0007669"/>
    <property type="project" value="InterPro"/>
</dbReference>
<dbReference type="OrthoDB" id="347018at2759"/>
<evidence type="ECO:0000256" key="6">
    <source>
        <dbReference type="ARBA" id="ARBA00023242"/>
    </source>
</evidence>
<dbReference type="GO" id="GO:0042254">
    <property type="term" value="P:ribosome biogenesis"/>
    <property type="evidence" value="ECO:0007669"/>
    <property type="project" value="UniProtKB-UniRule"/>
</dbReference>
<dbReference type="PIRSF" id="PIRSF002401">
    <property type="entry name" value="GTP_bd_Obg/CgtA"/>
    <property type="match status" value="1"/>
</dbReference>
<evidence type="ECO:0008006" key="11">
    <source>
        <dbReference type="Google" id="ProtNLM"/>
    </source>
</evidence>
<dbReference type="PANTHER" id="PTHR11702:SF43">
    <property type="entry name" value="GTP-BINDING PROTEIN 10"/>
    <property type="match status" value="1"/>
</dbReference>
<organism evidence="9 10">
    <name type="scientific">Cloeon dipterum</name>
    <dbReference type="NCBI Taxonomy" id="197152"/>
    <lineage>
        <taxon>Eukaryota</taxon>
        <taxon>Metazoa</taxon>
        <taxon>Ecdysozoa</taxon>
        <taxon>Arthropoda</taxon>
        <taxon>Hexapoda</taxon>
        <taxon>Insecta</taxon>
        <taxon>Pterygota</taxon>
        <taxon>Palaeoptera</taxon>
        <taxon>Ephemeroptera</taxon>
        <taxon>Pisciforma</taxon>
        <taxon>Baetidae</taxon>
        <taxon>Cloeon</taxon>
    </lineage>
</organism>
<evidence type="ECO:0000256" key="2">
    <source>
        <dbReference type="ARBA" id="ARBA00007699"/>
    </source>
</evidence>